<organism evidence="2 3">
    <name type="scientific">Kaistia dalseonensis</name>
    <dbReference type="NCBI Taxonomy" id="410840"/>
    <lineage>
        <taxon>Bacteria</taxon>
        <taxon>Pseudomonadati</taxon>
        <taxon>Pseudomonadota</taxon>
        <taxon>Alphaproteobacteria</taxon>
        <taxon>Hyphomicrobiales</taxon>
        <taxon>Kaistiaceae</taxon>
        <taxon>Kaistia</taxon>
    </lineage>
</organism>
<reference evidence="2 3" key="1">
    <citation type="submission" date="2023-07" db="EMBL/GenBank/DDBJ databases">
        <title>Genomic Encyclopedia of Type Strains, Phase IV (KMG-IV): sequencing the most valuable type-strain genomes for metagenomic binning, comparative biology and taxonomic classification.</title>
        <authorList>
            <person name="Goeker M."/>
        </authorList>
    </citation>
    <scope>NUCLEOTIDE SEQUENCE [LARGE SCALE GENOMIC DNA]</scope>
    <source>
        <strain evidence="2 3">B6-8</strain>
    </source>
</reference>
<evidence type="ECO:0000256" key="1">
    <source>
        <dbReference type="SAM" id="MobiDB-lite"/>
    </source>
</evidence>
<comment type="caution">
    <text evidence="2">The sequence shown here is derived from an EMBL/GenBank/DDBJ whole genome shotgun (WGS) entry which is preliminary data.</text>
</comment>
<name>A0ABU0H487_9HYPH</name>
<feature type="region of interest" description="Disordered" evidence="1">
    <location>
        <begin position="22"/>
        <end position="41"/>
    </location>
</feature>
<dbReference type="Proteomes" id="UP001241603">
    <property type="component" value="Unassembled WGS sequence"/>
</dbReference>
<evidence type="ECO:0000313" key="3">
    <source>
        <dbReference type="Proteomes" id="UP001241603"/>
    </source>
</evidence>
<proteinExistence type="predicted"/>
<accession>A0ABU0H487</accession>
<gene>
    <name evidence="2" type="ORF">QO014_001506</name>
</gene>
<evidence type="ECO:0000313" key="2">
    <source>
        <dbReference type="EMBL" id="MDQ0437121.1"/>
    </source>
</evidence>
<sequence>MPARAHAVSILVELVASVTGMHTAGLRTSTTTKTSKTTTTA</sequence>
<dbReference type="EMBL" id="JAUSVO010000002">
    <property type="protein sequence ID" value="MDQ0437121.1"/>
    <property type="molecule type" value="Genomic_DNA"/>
</dbReference>
<feature type="compositionally biased region" description="Low complexity" evidence="1">
    <location>
        <begin position="28"/>
        <end position="41"/>
    </location>
</feature>
<keyword evidence="3" id="KW-1185">Reference proteome</keyword>
<protein>
    <submittedName>
        <fullName evidence="2">Uncharacterized protein</fullName>
    </submittedName>
</protein>